<keyword evidence="1" id="KW-0812">Transmembrane</keyword>
<evidence type="ECO:0000313" key="2">
    <source>
        <dbReference type="EMBL" id="MBF9143007.1"/>
    </source>
</evidence>
<feature type="transmembrane region" description="Helical" evidence="1">
    <location>
        <begin position="12"/>
        <end position="34"/>
    </location>
</feature>
<name>A0A931FJI0_9BACT</name>
<keyword evidence="3" id="KW-1185">Reference proteome</keyword>
<proteinExistence type="predicted"/>
<sequence length="119" mass="13455">MKTETGGSRWSRFLFWTALFNGLGLCGLLIWLFFNFQSAEHHFWLHWLALACWALLLMQGLLALVVMVHQLWHRRWSAALVWLLWAGLGLGLCMVTMFPVTVLFGIGSSVGEPPPGSPE</sequence>
<reference evidence="2 3" key="1">
    <citation type="submission" date="2020-11" db="EMBL/GenBank/DDBJ databases">
        <authorList>
            <person name="Kim M.K."/>
        </authorList>
    </citation>
    <scope>NUCLEOTIDE SEQUENCE [LARGE SCALE GENOMIC DNA]</scope>
    <source>
        <strain evidence="2 3">BT439</strain>
    </source>
</reference>
<feature type="transmembrane region" description="Helical" evidence="1">
    <location>
        <begin position="46"/>
        <end position="68"/>
    </location>
</feature>
<comment type="caution">
    <text evidence="2">The sequence shown here is derived from an EMBL/GenBank/DDBJ whole genome shotgun (WGS) entry which is preliminary data.</text>
</comment>
<feature type="transmembrane region" description="Helical" evidence="1">
    <location>
        <begin position="80"/>
        <end position="106"/>
    </location>
</feature>
<evidence type="ECO:0000313" key="3">
    <source>
        <dbReference type="Proteomes" id="UP000645610"/>
    </source>
</evidence>
<dbReference type="EMBL" id="JADQDP010000003">
    <property type="protein sequence ID" value="MBF9143007.1"/>
    <property type="molecule type" value="Genomic_DNA"/>
</dbReference>
<dbReference type="RefSeq" id="WP_196287336.1">
    <property type="nucleotide sequence ID" value="NZ_JADQDP010000003.1"/>
</dbReference>
<accession>A0A931FJI0</accession>
<dbReference type="Proteomes" id="UP000645610">
    <property type="component" value="Unassembled WGS sequence"/>
</dbReference>
<keyword evidence="1" id="KW-0472">Membrane</keyword>
<organism evidence="2 3">
    <name type="scientific">Hymenobacter properus</name>
    <dbReference type="NCBI Taxonomy" id="2791026"/>
    <lineage>
        <taxon>Bacteria</taxon>
        <taxon>Pseudomonadati</taxon>
        <taxon>Bacteroidota</taxon>
        <taxon>Cytophagia</taxon>
        <taxon>Cytophagales</taxon>
        <taxon>Hymenobacteraceae</taxon>
        <taxon>Hymenobacter</taxon>
    </lineage>
</organism>
<dbReference type="AlphaFoldDB" id="A0A931FJI0"/>
<gene>
    <name evidence="2" type="ORF">I2I01_15275</name>
</gene>
<evidence type="ECO:0000256" key="1">
    <source>
        <dbReference type="SAM" id="Phobius"/>
    </source>
</evidence>
<protein>
    <submittedName>
        <fullName evidence="2">Uncharacterized protein</fullName>
    </submittedName>
</protein>
<keyword evidence="1" id="KW-1133">Transmembrane helix</keyword>